<dbReference type="InterPro" id="IPR036714">
    <property type="entry name" value="SDH_sf"/>
</dbReference>
<protein>
    <recommendedName>
        <fullName evidence="2">FAD assembly factor SdhE</fullName>
    </recommendedName>
</protein>
<comment type="similarity">
    <text evidence="1">Belongs to the SdhE FAD assembly factor family.</text>
</comment>
<evidence type="ECO:0000256" key="2">
    <source>
        <dbReference type="ARBA" id="ARBA00019418"/>
    </source>
</evidence>
<dbReference type="Gene3D" id="1.10.150.250">
    <property type="entry name" value="Flavinator of succinate dehydrogenase"/>
    <property type="match status" value="1"/>
</dbReference>
<dbReference type="InterPro" id="IPR005631">
    <property type="entry name" value="SDH"/>
</dbReference>
<organism evidence="4 5">
    <name type="scientific">Tianweitania sediminis</name>
    <dbReference type="NCBI Taxonomy" id="1502156"/>
    <lineage>
        <taxon>Bacteria</taxon>
        <taxon>Pseudomonadati</taxon>
        <taxon>Pseudomonadota</taxon>
        <taxon>Alphaproteobacteria</taxon>
        <taxon>Hyphomicrobiales</taxon>
        <taxon>Phyllobacteriaceae</taxon>
        <taxon>Tianweitania</taxon>
    </lineage>
</organism>
<proteinExistence type="inferred from homology"/>
<evidence type="ECO:0000313" key="4">
    <source>
        <dbReference type="EMBL" id="MBP0440972.1"/>
    </source>
</evidence>
<comment type="caution">
    <text evidence="4">The sequence shown here is derived from an EMBL/GenBank/DDBJ whole genome shotgun (WGS) entry which is preliminary data.</text>
</comment>
<dbReference type="GO" id="GO:0006099">
    <property type="term" value="P:tricarboxylic acid cycle"/>
    <property type="evidence" value="ECO:0007669"/>
    <property type="project" value="TreeGrafter"/>
</dbReference>
<keyword evidence="5" id="KW-1185">Reference proteome</keyword>
<name>A0A8J7R3D2_9HYPH</name>
<dbReference type="Pfam" id="PF03937">
    <property type="entry name" value="Sdh5"/>
    <property type="match status" value="1"/>
</dbReference>
<dbReference type="EMBL" id="JAGIYY010000010">
    <property type="protein sequence ID" value="MBP0440972.1"/>
    <property type="molecule type" value="Genomic_DNA"/>
</dbReference>
<sequence length="99" mass="11321">MTGTNRSSEGLDNRRRKALIRSWRRGIREMDLILGRFADAEIATLSDGEIEQYERLLDVPDVDLFTFVTGERPTPPELATPLFQRIVALSRRQGLIFST</sequence>
<dbReference type="AlphaFoldDB" id="A0A8J7R3D2"/>
<evidence type="ECO:0000256" key="3">
    <source>
        <dbReference type="ARBA" id="ARBA00023186"/>
    </source>
</evidence>
<reference evidence="4" key="1">
    <citation type="submission" date="2021-03" db="EMBL/GenBank/DDBJ databases">
        <title>Genome sequencing and assembly of Tianweitania sediminis.</title>
        <authorList>
            <person name="Chhetri G."/>
        </authorList>
    </citation>
    <scope>NUCLEOTIDE SEQUENCE</scope>
    <source>
        <strain evidence="4">Z8</strain>
    </source>
</reference>
<gene>
    <name evidence="4" type="ORF">J5Y06_20180</name>
</gene>
<dbReference type="SUPFAM" id="SSF109910">
    <property type="entry name" value="YgfY-like"/>
    <property type="match status" value="1"/>
</dbReference>
<dbReference type="PANTHER" id="PTHR12469:SF2">
    <property type="entry name" value="SUCCINATE DEHYDROGENASE ASSEMBLY FACTOR 2, MITOCHONDRIAL"/>
    <property type="match status" value="1"/>
</dbReference>
<keyword evidence="3" id="KW-0143">Chaperone</keyword>
<accession>A0A8J7R3D2</accession>
<evidence type="ECO:0000313" key="5">
    <source>
        <dbReference type="Proteomes" id="UP000666240"/>
    </source>
</evidence>
<dbReference type="PANTHER" id="PTHR12469">
    <property type="entry name" value="PROTEIN EMI5 HOMOLOG, MITOCHONDRIAL"/>
    <property type="match status" value="1"/>
</dbReference>
<dbReference type="Proteomes" id="UP000666240">
    <property type="component" value="Unassembled WGS sequence"/>
</dbReference>
<dbReference type="RefSeq" id="WP_209336999.1">
    <property type="nucleotide sequence ID" value="NZ_JAGIYY010000010.1"/>
</dbReference>
<evidence type="ECO:0000256" key="1">
    <source>
        <dbReference type="ARBA" id="ARBA00008571"/>
    </source>
</evidence>